<dbReference type="SUPFAM" id="SSF51230">
    <property type="entry name" value="Single hybrid motif"/>
    <property type="match status" value="1"/>
</dbReference>
<dbReference type="InterPro" id="IPR050709">
    <property type="entry name" value="Biotin_Carboxyl_Carrier/Decarb"/>
</dbReference>
<accession>A0AAW8YM34</accession>
<keyword evidence="7 8" id="KW-0092">Biotin</keyword>
<dbReference type="PRINTS" id="PR01071">
    <property type="entry name" value="ACOABIOTINCC"/>
</dbReference>
<keyword evidence="6 8" id="KW-0275">Fatty acid biosynthesis</keyword>
<dbReference type="AlphaFoldDB" id="A0AAW8YM34"/>
<evidence type="ECO:0000256" key="7">
    <source>
        <dbReference type="ARBA" id="ARBA00023267"/>
    </source>
</evidence>
<dbReference type="PROSITE" id="PS50968">
    <property type="entry name" value="BIOTINYL_LIPOYL"/>
    <property type="match status" value="1"/>
</dbReference>
<evidence type="ECO:0000256" key="5">
    <source>
        <dbReference type="ARBA" id="ARBA00023098"/>
    </source>
</evidence>
<dbReference type="Pfam" id="PF00364">
    <property type="entry name" value="Biotin_lipoyl"/>
    <property type="match status" value="1"/>
</dbReference>
<sequence>MEEIDLDKLLTKLDQSSFTSFEIHDGDFNLKVKKEAVAVSQPVMQNNPPVAEAAPSVPESEPLAEIKAPFVGVVYFAPAEGEDPYIQEGSTVKKGDTVALIEAMKMFNEVHSPIEGEVVEILVDNGSMVEYDQPIARIREK</sequence>
<evidence type="ECO:0000256" key="1">
    <source>
        <dbReference type="ARBA" id="ARBA00005194"/>
    </source>
</evidence>
<evidence type="ECO:0000256" key="4">
    <source>
        <dbReference type="ARBA" id="ARBA00022832"/>
    </source>
</evidence>
<dbReference type="Proteomes" id="UP001280415">
    <property type="component" value="Unassembled WGS sequence"/>
</dbReference>
<dbReference type="RefSeq" id="WP_004165734.1">
    <property type="nucleotide sequence ID" value="NZ_BMWN01000001.1"/>
</dbReference>
<comment type="caution">
    <text evidence="10">The sequence shown here is derived from an EMBL/GenBank/DDBJ whole genome shotgun (WGS) entry which is preliminary data.</text>
</comment>
<dbReference type="GO" id="GO:0003989">
    <property type="term" value="F:acetyl-CoA carboxylase activity"/>
    <property type="evidence" value="ECO:0007669"/>
    <property type="project" value="InterPro"/>
</dbReference>
<dbReference type="InterPro" id="IPR011053">
    <property type="entry name" value="Single_hybrid_motif"/>
</dbReference>
<dbReference type="InterPro" id="IPR001882">
    <property type="entry name" value="Biotin_BS"/>
</dbReference>
<dbReference type="CDD" id="cd06850">
    <property type="entry name" value="biotinyl_domain"/>
    <property type="match status" value="1"/>
</dbReference>
<dbReference type="InterPro" id="IPR000089">
    <property type="entry name" value="Biotin_lipoyl"/>
</dbReference>
<dbReference type="GO" id="GO:0006633">
    <property type="term" value="P:fatty acid biosynthetic process"/>
    <property type="evidence" value="ECO:0007669"/>
    <property type="project" value="UniProtKB-KW"/>
</dbReference>
<comment type="pathway">
    <text evidence="1 8">Lipid metabolism; fatty acid biosynthesis.</text>
</comment>
<evidence type="ECO:0000313" key="10">
    <source>
        <dbReference type="EMBL" id="MDV2910879.1"/>
    </source>
</evidence>
<dbReference type="PANTHER" id="PTHR45266:SF3">
    <property type="entry name" value="OXALOACETATE DECARBOXYLASE ALPHA CHAIN"/>
    <property type="match status" value="1"/>
</dbReference>
<reference evidence="10" key="2">
    <citation type="submission" date="2023-10" db="EMBL/GenBank/DDBJ databases">
        <authorList>
            <person name="Khurajog B."/>
        </authorList>
    </citation>
    <scope>NUCLEOTIDE SEQUENCE</scope>
    <source>
        <strain evidence="10">BF14</strain>
    </source>
</reference>
<proteinExistence type="predicted"/>
<dbReference type="EMBL" id="JAWJAX010000003">
    <property type="protein sequence ID" value="MDV2910879.1"/>
    <property type="molecule type" value="Genomic_DNA"/>
</dbReference>
<evidence type="ECO:0000256" key="3">
    <source>
        <dbReference type="ARBA" id="ARBA00022516"/>
    </source>
</evidence>
<evidence type="ECO:0000256" key="2">
    <source>
        <dbReference type="ARBA" id="ARBA00017562"/>
    </source>
</evidence>
<organism evidence="10 11">
    <name type="scientific">Pediococcus acidilactici</name>
    <dbReference type="NCBI Taxonomy" id="1254"/>
    <lineage>
        <taxon>Bacteria</taxon>
        <taxon>Bacillati</taxon>
        <taxon>Bacillota</taxon>
        <taxon>Bacilli</taxon>
        <taxon>Lactobacillales</taxon>
        <taxon>Lactobacillaceae</taxon>
        <taxon>Pediococcus</taxon>
        <taxon>Pediococcus acidilactici group</taxon>
    </lineage>
</organism>
<comment type="function">
    <text evidence="8">This protein is a component of the acetyl coenzyme A carboxylase complex; first, biotin carboxylase catalyzes the carboxylation of the carrier protein and then the transcarboxylase transfers the carboxyl group to form malonyl-CoA.</text>
</comment>
<protein>
    <recommendedName>
        <fullName evidence="2 8">Biotin carboxyl carrier protein of acetyl-CoA carboxylase</fullName>
    </recommendedName>
</protein>
<dbReference type="PANTHER" id="PTHR45266">
    <property type="entry name" value="OXALOACETATE DECARBOXYLASE ALPHA CHAIN"/>
    <property type="match status" value="1"/>
</dbReference>
<evidence type="ECO:0000259" key="9">
    <source>
        <dbReference type="PROSITE" id="PS50968"/>
    </source>
</evidence>
<keyword evidence="5 8" id="KW-0443">Lipid metabolism</keyword>
<keyword evidence="3 8" id="KW-0444">Lipid biosynthesis</keyword>
<evidence type="ECO:0000256" key="8">
    <source>
        <dbReference type="RuleBase" id="RU364072"/>
    </source>
</evidence>
<reference evidence="10" key="1">
    <citation type="journal article" date="2023" name="PeerJ">
        <title>Selection and evaluation of lactic acid bacteria from chicken feces in Thailand as potential probiotics.</title>
        <authorList>
            <person name="Khurajog B."/>
            <person name="Disastra Y."/>
            <person name="Lawwyne L.D."/>
            <person name="Sirichokchatchawan W."/>
            <person name="Niyomtham W."/>
            <person name="Yindee J."/>
            <person name="Hampson D.J."/>
            <person name="Prapasarakul N."/>
        </authorList>
    </citation>
    <scope>NUCLEOTIDE SEQUENCE</scope>
    <source>
        <strain evidence="10">BF14</strain>
    </source>
</reference>
<dbReference type="Gene3D" id="2.40.50.100">
    <property type="match status" value="1"/>
</dbReference>
<dbReference type="PROSITE" id="PS00188">
    <property type="entry name" value="BIOTIN"/>
    <property type="match status" value="1"/>
</dbReference>
<evidence type="ECO:0000256" key="6">
    <source>
        <dbReference type="ARBA" id="ARBA00023160"/>
    </source>
</evidence>
<dbReference type="GO" id="GO:0009317">
    <property type="term" value="C:acetyl-CoA carboxylase complex"/>
    <property type="evidence" value="ECO:0007669"/>
    <property type="project" value="InterPro"/>
</dbReference>
<feature type="domain" description="Lipoyl-binding" evidence="9">
    <location>
        <begin position="63"/>
        <end position="139"/>
    </location>
</feature>
<gene>
    <name evidence="10" type="ORF">R0H03_03245</name>
</gene>
<dbReference type="InterPro" id="IPR001249">
    <property type="entry name" value="AcCoA_biotinCC"/>
</dbReference>
<keyword evidence="4 8" id="KW-0276">Fatty acid metabolism</keyword>
<evidence type="ECO:0000313" key="11">
    <source>
        <dbReference type="Proteomes" id="UP001280415"/>
    </source>
</evidence>
<name>A0AAW8YM34_PEDAC</name>